<accession>A0A7J3M2I1</accession>
<sequence>MSSELLKEEKIKKEVRQEIKKEEVFKPFIYHEKNKELPEARLLEKEEKEKAIKEGPFGVSFSFPKFIPEKAKKEEPKLEPARIGVRSPSLHAIGTRTETKGETRTEIAFKEPSICEVKEKKAIEVLEVPSIKTLKIQFQKELPKIPKIETEEERGDEEPEDVLDKLVPAFKDAISKILNYHRPLCLICIGEKPDGLKMVEDLMSTKYTYHGEYRFSKKLPWIESEIEGKRSFERIEKPYDLIISEELIVQINANENNKQEIIRGLREISKRGAKCVILYVKRKEVKAFEGIDKVPGVDFVFIELPEYNKENVERIGKLLGIDLDPNFIFASYGTIDDVWSHSVRLYEEMMDELDRELPTRDVDFFPERESSFHYLMKRIVYWFLRRKGYTNVKVEKPEALIDKEGKFVGYVIPDIIADGEYWEIETGYPASDEKMLIKEYWNPYSRLVGKISKYKGSPHKIRIVFPSIYANLFREEIKEVKKYFEERGIDLKIYAVHLSGKGELRLFM</sequence>
<comment type="caution">
    <text evidence="1">The sequence shown here is derived from an EMBL/GenBank/DDBJ whole genome shotgun (WGS) entry which is preliminary data.</text>
</comment>
<gene>
    <name evidence="1" type="ORF">ENT52_05360</name>
</gene>
<reference evidence="1" key="1">
    <citation type="journal article" date="2020" name="mSystems">
        <title>Genome- and Community-Level Interaction Insights into Carbon Utilization and Element Cycling Functions of Hydrothermarchaeota in Hydrothermal Sediment.</title>
        <authorList>
            <person name="Zhou Z."/>
            <person name="Liu Y."/>
            <person name="Xu W."/>
            <person name="Pan J."/>
            <person name="Luo Z.H."/>
            <person name="Li M."/>
        </authorList>
    </citation>
    <scope>NUCLEOTIDE SEQUENCE [LARGE SCALE GENOMIC DNA]</scope>
    <source>
        <strain evidence="1">SpSt-587</strain>
    </source>
</reference>
<proteinExistence type="predicted"/>
<dbReference type="AlphaFoldDB" id="A0A7J3M2I1"/>
<name>A0A7J3M2I1_ARCFL</name>
<evidence type="ECO:0000313" key="1">
    <source>
        <dbReference type="EMBL" id="HGT83136.1"/>
    </source>
</evidence>
<dbReference type="EMBL" id="DSYZ01000100">
    <property type="protein sequence ID" value="HGT83136.1"/>
    <property type="molecule type" value="Genomic_DNA"/>
</dbReference>
<organism evidence="1">
    <name type="scientific">Archaeoglobus fulgidus</name>
    <dbReference type="NCBI Taxonomy" id="2234"/>
    <lineage>
        <taxon>Archaea</taxon>
        <taxon>Methanobacteriati</taxon>
        <taxon>Methanobacteriota</taxon>
        <taxon>Archaeoglobi</taxon>
        <taxon>Archaeoglobales</taxon>
        <taxon>Archaeoglobaceae</taxon>
        <taxon>Archaeoglobus</taxon>
    </lineage>
</organism>
<protein>
    <submittedName>
        <fullName evidence="1">Uncharacterized protein</fullName>
    </submittedName>
</protein>